<feature type="region of interest" description="Disordered" evidence="2">
    <location>
        <begin position="301"/>
        <end position="441"/>
    </location>
</feature>
<geneLocation type="plasmid" evidence="4">
    <name>pRGFK1353</name>
</geneLocation>
<evidence type="ECO:0000256" key="1">
    <source>
        <dbReference type="ARBA" id="ARBA00022971"/>
    </source>
</evidence>
<dbReference type="EMBL" id="LN853915">
    <property type="protein sequence ID" value="CRY97026.1"/>
    <property type="molecule type" value="Genomic_DNA"/>
</dbReference>
<organism evidence="4">
    <name type="scientific">uncultured prokaryote</name>
    <dbReference type="NCBI Taxonomy" id="198431"/>
    <lineage>
        <taxon>unclassified sequences</taxon>
        <taxon>environmental samples</taxon>
    </lineage>
</organism>
<dbReference type="AlphaFoldDB" id="A0A0H5Q4P6"/>
<protein>
    <recommendedName>
        <fullName evidence="3">MobA/MobL protein domain-containing protein</fullName>
    </recommendedName>
</protein>
<reference evidence="4" key="1">
    <citation type="submission" date="2015-06" db="EMBL/GenBank/DDBJ databases">
        <authorList>
            <person name="Joergensen T."/>
        </authorList>
    </citation>
    <scope>NUCLEOTIDE SEQUENCE</scope>
    <source>
        <plasmid evidence="4">pRGFK1353</plasmid>
    </source>
</reference>
<dbReference type="Gene3D" id="3.30.930.30">
    <property type="match status" value="1"/>
</dbReference>
<proteinExistence type="predicted"/>
<sequence length="441" mass="51084">MAIYHCSVKNISRSSGKSAVASASYRAGEKLEDRETGLTHDYTHKTEVAYSEIILCENAPREYQDRETLWNAVEEVEKQSNARLAREWEVALPHELTLEQSKELVRGYAQSLADEGMCVDVNIHWKEGNHHAHIMGTTRPIKENGEWGQKEKKAYKLDENGQKIPQIDPQTGEQKIGARGRKMWQRETVEANDWNKTEKVEEWRERWAEHCNRYLEKEQQIDHRSFERQGIERIPTIHEGYVARQMEEKGQTAERCEINRDINAANIQLSALEHQQNLFTRLLEQLKERVKEALNERLQRLRTARATDEPVGRNADGNRPVQADHSRPAERSVEERLSALRSARASGNPEQREQLTQQPVGTGETVGELLRSISAERSNQRAEERQSAEVRDDKVSQRENRDALRERQRAEAERRAKAEEQRIAKERAERKARSQSHGLSR</sequence>
<accession>A0A0H5Q4P6</accession>
<keyword evidence="4" id="KW-0614">Plasmid</keyword>
<evidence type="ECO:0000259" key="3">
    <source>
        <dbReference type="Pfam" id="PF03389"/>
    </source>
</evidence>
<dbReference type="InterPro" id="IPR005053">
    <property type="entry name" value="MobA_MobL"/>
</dbReference>
<evidence type="ECO:0000256" key="2">
    <source>
        <dbReference type="SAM" id="MobiDB-lite"/>
    </source>
</evidence>
<dbReference type="Pfam" id="PF03389">
    <property type="entry name" value="MobA_MobL"/>
    <property type="match status" value="1"/>
</dbReference>
<feature type="domain" description="MobA/MobL protein" evidence="3">
    <location>
        <begin position="17"/>
        <end position="249"/>
    </location>
</feature>
<feature type="compositionally biased region" description="Basic and acidic residues" evidence="2">
    <location>
        <begin position="378"/>
        <end position="432"/>
    </location>
</feature>
<dbReference type="NCBIfam" id="NF041496">
    <property type="entry name" value="MobQ"/>
    <property type="match status" value="1"/>
</dbReference>
<keyword evidence="1" id="KW-0184">Conjugation</keyword>
<feature type="compositionally biased region" description="Basic and acidic residues" evidence="2">
    <location>
        <begin position="322"/>
        <end position="338"/>
    </location>
</feature>
<feature type="region of interest" description="Disordered" evidence="2">
    <location>
        <begin position="163"/>
        <end position="182"/>
    </location>
</feature>
<evidence type="ECO:0000313" key="4">
    <source>
        <dbReference type="EMBL" id="CRY97026.1"/>
    </source>
</evidence>
<feature type="compositionally biased region" description="Basic and acidic residues" evidence="2">
    <location>
        <begin position="301"/>
        <end position="311"/>
    </location>
</feature>
<name>A0A0H5Q4P6_9ZZZZ</name>
<reference evidence="4" key="2">
    <citation type="submission" date="2015-07" db="EMBL/GenBank/DDBJ databases">
        <title>Plasmids, circular viruses and viroids from rat gut.</title>
        <authorList>
            <person name="Jorgensen T.J."/>
            <person name="Hansen M.A."/>
            <person name="Xu Z."/>
            <person name="Tabak M.A."/>
            <person name="Sorensen S.J."/>
            <person name="Hansen L.H."/>
        </authorList>
    </citation>
    <scope>NUCLEOTIDE SEQUENCE</scope>
    <source>
        <plasmid evidence="4">pRGFK1353</plasmid>
    </source>
</reference>